<evidence type="ECO:0000256" key="1">
    <source>
        <dbReference type="ARBA" id="ARBA00004167"/>
    </source>
</evidence>
<proteinExistence type="predicted"/>
<dbReference type="GO" id="GO:0004714">
    <property type="term" value="F:transmembrane receptor protein tyrosine kinase activity"/>
    <property type="evidence" value="ECO:0007669"/>
    <property type="project" value="UniProtKB-EC"/>
</dbReference>
<name>A0A024UBS1_9STRA</name>
<dbReference type="PROSITE" id="PS50011">
    <property type="entry name" value="PROTEIN_KINASE_DOM"/>
    <property type="match status" value="1"/>
</dbReference>
<dbReference type="VEuPathDB" id="FungiDB:H310_05103"/>
<dbReference type="InterPro" id="IPR001245">
    <property type="entry name" value="Ser-Thr/Tyr_kinase_cat_dom"/>
</dbReference>
<feature type="transmembrane region" description="Helical" evidence="5">
    <location>
        <begin position="12"/>
        <end position="45"/>
    </location>
</feature>
<gene>
    <name evidence="7" type="ORF">H310_05103</name>
</gene>
<dbReference type="SMART" id="SM00219">
    <property type="entry name" value="TyrKc"/>
    <property type="match status" value="1"/>
</dbReference>
<dbReference type="InterPro" id="IPR000719">
    <property type="entry name" value="Prot_kinase_dom"/>
</dbReference>
<dbReference type="Gene3D" id="1.10.510.10">
    <property type="entry name" value="Transferase(Phosphotransferase) domain 1"/>
    <property type="match status" value="1"/>
</dbReference>
<feature type="domain" description="Protein kinase" evidence="6">
    <location>
        <begin position="618"/>
        <end position="882"/>
    </location>
</feature>
<keyword evidence="5" id="KW-0472">Membrane</keyword>
<dbReference type="InterPro" id="IPR011009">
    <property type="entry name" value="Kinase-like_dom_sf"/>
</dbReference>
<evidence type="ECO:0000313" key="7">
    <source>
        <dbReference type="EMBL" id="ETW03724.1"/>
    </source>
</evidence>
<keyword evidence="5" id="KW-0812">Transmembrane</keyword>
<evidence type="ECO:0000256" key="3">
    <source>
        <dbReference type="PROSITE-ProRule" id="PRU10141"/>
    </source>
</evidence>
<dbReference type="STRING" id="157072.A0A024UBS1"/>
<sequence length="883" mass="96944">MRDFVCGGDRSIIRFVCFHAATFVCSLWQHAVMLVMAALFILRLLCYPQRRHRDGHLHNVKTTMHTFCSKHVLTDMKIRNAYNLKAAVVLKNLSVAALNARPVAMTLYFLTWKPILLTLYVVPIVVFCREFPQVNNTAILAGVAVGWVVVLVAMAYVHDWVCHVALVPLFHHVETDANAHANHDVLLYPGPTANPSTSYTRLASATDGVDHNLYCIPVPPPPFVASCNDLSHLQSIQASLTYVSRESSNDSVTKKPPRHSATHPRDSSDSLPTRLMPAPLTTPTDVDAQNTSARSTSRCSFDTPSSSYALLPRDRPQNSTTPETKVSGEVGSRVPATASADDDRDLDSIAPHEMRRKMKVPTNVMLEYDSFDFDQDGREQTPPAAASVYRSAPDTTLSASLWTSPTNYASVASDVVAPAYGHLSPTSTAPLHPTPWPFDPLTQVFRTVADPSAPSKQDSVHLLAYAPPSVSVHSTFPFAIWAFLVHQRQDMHERATSEDVGSRQLSREVLMSLRRGAIAHVHLEVPAEFIVEDGPIKAFTWTGDVTSVKYNVRCIEHRHAQVLFKATVVVGANVMVLRSYVFVTAAHVDVASNAMMEELTCELELLPKTFEEIPYDLLDFKELVGEGHFGDAYRAEYNGKNVVVKTLKAQDHLGGSTDHVIQEFRHEAAVLNMFGHHPNIVPFVGASTDPSRPLTLVTAFLPQGSLERHLSTTPLSVHQKEILLGDASAGVLNIHEGGFVHRDIAARNCLVDDAFRIKICDFGLCRRVNAVVGGSYVASGVGPLKYMAPESLVPPHTFSYGSDVFSFGVLMWETFAETGPFADLSGAAAAAYVLEGGRLDLHLPSSHGGRSVIPDKYHALMASCFAEDPSKRPTMSEVHRFLR</sequence>
<dbReference type="eggNOG" id="KOG0192">
    <property type="taxonomic scope" value="Eukaryota"/>
</dbReference>
<dbReference type="InterPro" id="IPR008266">
    <property type="entry name" value="Tyr_kinase_AS"/>
</dbReference>
<feature type="transmembrane region" description="Helical" evidence="5">
    <location>
        <begin position="138"/>
        <end position="157"/>
    </location>
</feature>
<dbReference type="InterPro" id="IPR020635">
    <property type="entry name" value="Tyr_kinase_cat_dom"/>
</dbReference>
<dbReference type="OrthoDB" id="60655at2759"/>
<dbReference type="Pfam" id="PF07714">
    <property type="entry name" value="PK_Tyr_Ser-Thr"/>
    <property type="match status" value="1"/>
</dbReference>
<evidence type="ECO:0000259" key="6">
    <source>
        <dbReference type="PROSITE" id="PS50011"/>
    </source>
</evidence>
<dbReference type="PANTHER" id="PTHR24416:SF611">
    <property type="entry name" value="TYROSINE-PROTEIN KINASE TRANSMEMBRANE RECEPTOR ROR"/>
    <property type="match status" value="1"/>
</dbReference>
<comment type="subcellular location">
    <subcellularLocation>
        <location evidence="1">Membrane</location>
        <topology evidence="1">Single-pass membrane protein</topology>
    </subcellularLocation>
</comment>
<dbReference type="EMBL" id="KI913959">
    <property type="protein sequence ID" value="ETW03724.1"/>
    <property type="molecule type" value="Genomic_DNA"/>
</dbReference>
<dbReference type="Gene3D" id="3.30.200.20">
    <property type="entry name" value="Phosphorylase Kinase, domain 1"/>
    <property type="match status" value="1"/>
</dbReference>
<feature type="compositionally biased region" description="Polar residues" evidence="4">
    <location>
        <begin position="281"/>
        <end position="308"/>
    </location>
</feature>
<evidence type="ECO:0000256" key="2">
    <source>
        <dbReference type="ARBA" id="ARBA00051243"/>
    </source>
</evidence>
<evidence type="ECO:0000256" key="5">
    <source>
        <dbReference type="SAM" id="Phobius"/>
    </source>
</evidence>
<keyword evidence="7" id="KW-0723">Serine/threonine-protein kinase</keyword>
<dbReference type="GO" id="GO:0004674">
    <property type="term" value="F:protein serine/threonine kinase activity"/>
    <property type="evidence" value="ECO:0007669"/>
    <property type="project" value="UniProtKB-KW"/>
</dbReference>
<feature type="transmembrane region" description="Helical" evidence="5">
    <location>
        <begin position="106"/>
        <end position="126"/>
    </location>
</feature>
<keyword evidence="3" id="KW-0547">Nucleotide-binding</keyword>
<dbReference type="PROSITE" id="PS00109">
    <property type="entry name" value="PROTEIN_KINASE_TYR"/>
    <property type="match status" value="1"/>
</dbReference>
<dbReference type="InterPro" id="IPR050122">
    <property type="entry name" value="RTK"/>
</dbReference>
<dbReference type="PANTHER" id="PTHR24416">
    <property type="entry name" value="TYROSINE-PROTEIN KINASE RECEPTOR"/>
    <property type="match status" value="1"/>
</dbReference>
<feature type="region of interest" description="Disordered" evidence="4">
    <location>
        <begin position="244"/>
        <end position="355"/>
    </location>
</feature>
<dbReference type="GO" id="GO:0043235">
    <property type="term" value="C:receptor complex"/>
    <property type="evidence" value="ECO:0007669"/>
    <property type="project" value="TreeGrafter"/>
</dbReference>
<dbReference type="RefSeq" id="XP_008867953.1">
    <property type="nucleotide sequence ID" value="XM_008869731.1"/>
</dbReference>
<protein>
    <submittedName>
        <fullName evidence="7">Serine/threonine protein kinase</fullName>
    </submittedName>
</protein>
<keyword evidence="3" id="KW-0067">ATP-binding</keyword>
<dbReference type="PROSITE" id="PS00107">
    <property type="entry name" value="PROTEIN_KINASE_ATP"/>
    <property type="match status" value="1"/>
</dbReference>
<keyword evidence="5" id="KW-1133">Transmembrane helix</keyword>
<feature type="binding site" evidence="3">
    <location>
        <position position="645"/>
    </location>
    <ligand>
        <name>ATP</name>
        <dbReference type="ChEBI" id="CHEBI:30616"/>
    </ligand>
</feature>
<dbReference type="GO" id="GO:0005524">
    <property type="term" value="F:ATP binding"/>
    <property type="evidence" value="ECO:0007669"/>
    <property type="project" value="UniProtKB-UniRule"/>
</dbReference>
<keyword evidence="7" id="KW-0808">Transferase</keyword>
<dbReference type="InterPro" id="IPR017441">
    <property type="entry name" value="Protein_kinase_ATP_BS"/>
</dbReference>
<dbReference type="GO" id="GO:0007169">
    <property type="term" value="P:cell surface receptor protein tyrosine kinase signaling pathway"/>
    <property type="evidence" value="ECO:0007669"/>
    <property type="project" value="TreeGrafter"/>
</dbReference>
<dbReference type="AlphaFoldDB" id="A0A024UBS1"/>
<keyword evidence="7" id="KW-0418">Kinase</keyword>
<evidence type="ECO:0000256" key="4">
    <source>
        <dbReference type="SAM" id="MobiDB-lite"/>
    </source>
</evidence>
<comment type="catalytic activity">
    <reaction evidence="2">
        <text>L-tyrosyl-[protein] + ATP = O-phospho-L-tyrosyl-[protein] + ADP + H(+)</text>
        <dbReference type="Rhea" id="RHEA:10596"/>
        <dbReference type="Rhea" id="RHEA-COMP:10136"/>
        <dbReference type="Rhea" id="RHEA-COMP:20101"/>
        <dbReference type="ChEBI" id="CHEBI:15378"/>
        <dbReference type="ChEBI" id="CHEBI:30616"/>
        <dbReference type="ChEBI" id="CHEBI:46858"/>
        <dbReference type="ChEBI" id="CHEBI:61978"/>
        <dbReference type="ChEBI" id="CHEBI:456216"/>
        <dbReference type="EC" id="2.7.10.1"/>
    </reaction>
</comment>
<organism evidence="7">
    <name type="scientific">Aphanomyces invadans</name>
    <dbReference type="NCBI Taxonomy" id="157072"/>
    <lineage>
        <taxon>Eukaryota</taxon>
        <taxon>Sar</taxon>
        <taxon>Stramenopiles</taxon>
        <taxon>Oomycota</taxon>
        <taxon>Saprolegniomycetes</taxon>
        <taxon>Saprolegniales</taxon>
        <taxon>Verrucalvaceae</taxon>
        <taxon>Aphanomyces</taxon>
    </lineage>
</organism>
<dbReference type="GeneID" id="20082153"/>
<dbReference type="SUPFAM" id="SSF56112">
    <property type="entry name" value="Protein kinase-like (PK-like)"/>
    <property type="match status" value="1"/>
</dbReference>
<dbReference type="SMART" id="SM00220">
    <property type="entry name" value="S_TKc"/>
    <property type="match status" value="1"/>
</dbReference>
<reference evidence="7" key="1">
    <citation type="submission" date="2013-12" db="EMBL/GenBank/DDBJ databases">
        <title>The Genome Sequence of Aphanomyces invadans NJM9701.</title>
        <authorList>
            <consortium name="The Broad Institute Genomics Platform"/>
            <person name="Russ C."/>
            <person name="Tyler B."/>
            <person name="van West P."/>
            <person name="Dieguez-Uribeondo J."/>
            <person name="Young S.K."/>
            <person name="Zeng Q."/>
            <person name="Gargeya S."/>
            <person name="Fitzgerald M."/>
            <person name="Abouelleil A."/>
            <person name="Alvarado L."/>
            <person name="Chapman S.B."/>
            <person name="Gainer-Dewar J."/>
            <person name="Goldberg J."/>
            <person name="Griggs A."/>
            <person name="Gujja S."/>
            <person name="Hansen M."/>
            <person name="Howarth C."/>
            <person name="Imamovic A."/>
            <person name="Ireland A."/>
            <person name="Larimer J."/>
            <person name="McCowan C."/>
            <person name="Murphy C."/>
            <person name="Pearson M."/>
            <person name="Poon T.W."/>
            <person name="Priest M."/>
            <person name="Roberts A."/>
            <person name="Saif S."/>
            <person name="Shea T."/>
            <person name="Sykes S."/>
            <person name="Wortman J."/>
            <person name="Nusbaum C."/>
            <person name="Birren B."/>
        </authorList>
    </citation>
    <scope>NUCLEOTIDE SEQUENCE [LARGE SCALE GENOMIC DNA]</scope>
    <source>
        <strain evidence="7">NJM9701</strain>
    </source>
</reference>
<dbReference type="GO" id="GO:0005886">
    <property type="term" value="C:plasma membrane"/>
    <property type="evidence" value="ECO:0007669"/>
    <property type="project" value="TreeGrafter"/>
</dbReference>
<accession>A0A024UBS1</accession>